<evidence type="ECO:0000313" key="1">
    <source>
        <dbReference type="EMBL" id="HGZ60812.1"/>
    </source>
</evidence>
<protein>
    <recommendedName>
        <fullName evidence="2">MoaD/ThiS family protein</fullName>
    </recommendedName>
</protein>
<reference evidence="1" key="1">
    <citation type="journal article" date="2020" name="mSystems">
        <title>Genome- and Community-Level Interaction Insights into Carbon Utilization and Element Cycling Functions of Hydrothermarchaeota in Hydrothermal Sediment.</title>
        <authorList>
            <person name="Zhou Z."/>
            <person name="Liu Y."/>
            <person name="Xu W."/>
            <person name="Pan J."/>
            <person name="Luo Z.H."/>
            <person name="Li M."/>
        </authorList>
    </citation>
    <scope>NUCLEOTIDE SEQUENCE [LARGE SCALE GENOMIC DNA]</scope>
    <source>
        <strain evidence="1">SpSt-885</strain>
    </source>
</reference>
<dbReference type="InterPro" id="IPR012675">
    <property type="entry name" value="Beta-grasp_dom_sf"/>
</dbReference>
<sequence length="104" mass="11462">MLRAYSKMAKVTVRFYGRLIDLLGEREITIEGVEKLSDVYDRLKERLGSKASIIFQEDGNPKTGIVVVINGEAATFKGGKEAKLFHNDQVTFDAIDVVQVEGGG</sequence>
<dbReference type="SUPFAM" id="SSF54285">
    <property type="entry name" value="MoaD/ThiS"/>
    <property type="match status" value="1"/>
</dbReference>
<accession>A0A7J3SNE1</accession>
<dbReference type="AlphaFoldDB" id="A0A7J3SNE1"/>
<comment type="caution">
    <text evidence="1">The sequence shown here is derived from an EMBL/GenBank/DDBJ whole genome shotgun (WGS) entry which is preliminary data.</text>
</comment>
<organism evidence="1">
    <name type="scientific">Fervidicoccus fontis</name>
    <dbReference type="NCBI Taxonomy" id="683846"/>
    <lineage>
        <taxon>Archaea</taxon>
        <taxon>Thermoproteota</taxon>
        <taxon>Thermoprotei</taxon>
        <taxon>Fervidicoccales</taxon>
        <taxon>Fervidicoccaceae</taxon>
        <taxon>Fervidicoccus</taxon>
    </lineage>
</organism>
<dbReference type="InterPro" id="IPR016155">
    <property type="entry name" value="Mopterin_synth/thiamin_S_b"/>
</dbReference>
<dbReference type="Gene3D" id="3.10.20.30">
    <property type="match status" value="1"/>
</dbReference>
<dbReference type="Pfam" id="PF02597">
    <property type="entry name" value="ThiS"/>
    <property type="match status" value="1"/>
</dbReference>
<name>A0A7J3SNE1_9CREN</name>
<gene>
    <name evidence="1" type="ORF">ENW83_06430</name>
</gene>
<evidence type="ECO:0008006" key="2">
    <source>
        <dbReference type="Google" id="ProtNLM"/>
    </source>
</evidence>
<dbReference type="EMBL" id="DTLS01000182">
    <property type="protein sequence ID" value="HGZ60812.1"/>
    <property type="molecule type" value="Genomic_DNA"/>
</dbReference>
<dbReference type="InterPro" id="IPR003749">
    <property type="entry name" value="ThiS/MoaD-like"/>
</dbReference>
<proteinExistence type="predicted"/>